<dbReference type="PANTHER" id="PTHR30146:SF148">
    <property type="entry name" value="HTH-TYPE TRANSCRIPTIONAL REPRESSOR PURR-RELATED"/>
    <property type="match status" value="1"/>
</dbReference>
<dbReference type="Pfam" id="PF00356">
    <property type="entry name" value="LacI"/>
    <property type="match status" value="1"/>
</dbReference>
<sequence>MKITIKEIAKEAGVSIATVSMILNNKDKNITHATRVRVLDAVKKYNYVPNAMAGSLVTQKTHIVGLILPDITNPFFPGIARGAEDKANESGYSIIFCNTDDKLEVEEKYIETLTKKMADGIIIAHSSGSEKMSEILERCKVPIILIDRDFYSEKVCGKVLVNNLEGAYKGVSYLINKGYTKIAFLSGSLKTRTARDRLDGYKKALSDNGLEYDEKLVKYGEYKIEWGKDGVNELLSETRQFDSIFCGNDLIAIGAIKELKKNGYSIPGDVGVMGFDDIYLAGLVEPSLTTVRQPNYKMGYQAMELLLETLNDPDKKNNNFKEMEIITLDTEIIERNSI</sequence>
<keyword evidence="2" id="KW-0805">Transcription regulation</keyword>
<evidence type="ECO:0000313" key="6">
    <source>
        <dbReference type="EMBL" id="NYB73471.1"/>
    </source>
</evidence>
<reference evidence="6" key="1">
    <citation type="submission" date="2020-07" db="EMBL/GenBank/DDBJ databases">
        <title>Genomic analysis of a strain of Sedimentibacter Hydroxybenzoicus DSM7310.</title>
        <authorList>
            <person name="Ma S."/>
        </authorList>
    </citation>
    <scope>NUCLEOTIDE SEQUENCE</scope>
    <source>
        <strain evidence="6">DSM 7310</strain>
    </source>
</reference>
<keyword evidence="7" id="KW-1185">Reference proteome</keyword>
<dbReference type="PANTHER" id="PTHR30146">
    <property type="entry name" value="LACI-RELATED TRANSCRIPTIONAL REPRESSOR"/>
    <property type="match status" value="1"/>
</dbReference>
<dbReference type="EMBL" id="JACBNQ010000003">
    <property type="protein sequence ID" value="NYB73471.1"/>
    <property type="molecule type" value="Genomic_DNA"/>
</dbReference>
<feature type="domain" description="HTH lacI-type" evidence="5">
    <location>
        <begin position="3"/>
        <end position="58"/>
    </location>
</feature>
<evidence type="ECO:0000256" key="4">
    <source>
        <dbReference type="ARBA" id="ARBA00023163"/>
    </source>
</evidence>
<keyword evidence="1" id="KW-0678">Repressor</keyword>
<dbReference type="CDD" id="cd06267">
    <property type="entry name" value="PBP1_LacI_sugar_binding-like"/>
    <property type="match status" value="1"/>
</dbReference>
<dbReference type="Gene3D" id="1.10.260.40">
    <property type="entry name" value="lambda repressor-like DNA-binding domains"/>
    <property type="match status" value="1"/>
</dbReference>
<accession>A0A974BIE9</accession>
<proteinExistence type="predicted"/>
<keyword evidence="4" id="KW-0804">Transcription</keyword>
<comment type="caution">
    <text evidence="6">The sequence shown here is derived from an EMBL/GenBank/DDBJ whole genome shotgun (WGS) entry which is preliminary data.</text>
</comment>
<dbReference type="InterPro" id="IPR010982">
    <property type="entry name" value="Lambda_DNA-bd_dom_sf"/>
</dbReference>
<dbReference type="Proteomes" id="UP000611629">
    <property type="component" value="Unassembled WGS sequence"/>
</dbReference>
<organism evidence="6 7">
    <name type="scientific">Sedimentibacter hydroxybenzoicus DSM 7310</name>
    <dbReference type="NCBI Taxonomy" id="1123245"/>
    <lineage>
        <taxon>Bacteria</taxon>
        <taxon>Bacillati</taxon>
        <taxon>Bacillota</taxon>
        <taxon>Tissierellia</taxon>
        <taxon>Sedimentibacter</taxon>
    </lineage>
</organism>
<dbReference type="InterPro" id="IPR000843">
    <property type="entry name" value="HTH_LacI"/>
</dbReference>
<dbReference type="CDD" id="cd01392">
    <property type="entry name" value="HTH_LacI"/>
    <property type="match status" value="1"/>
</dbReference>
<dbReference type="InterPro" id="IPR001761">
    <property type="entry name" value="Peripla_BP/Lac1_sug-bd_dom"/>
</dbReference>
<dbReference type="PRINTS" id="PR00036">
    <property type="entry name" value="HTHLACI"/>
</dbReference>
<evidence type="ECO:0000256" key="2">
    <source>
        <dbReference type="ARBA" id="ARBA00023015"/>
    </source>
</evidence>
<dbReference type="Pfam" id="PF00532">
    <property type="entry name" value="Peripla_BP_1"/>
    <property type="match status" value="1"/>
</dbReference>
<evidence type="ECO:0000256" key="1">
    <source>
        <dbReference type="ARBA" id="ARBA00022491"/>
    </source>
</evidence>
<dbReference type="GO" id="GO:0003700">
    <property type="term" value="F:DNA-binding transcription factor activity"/>
    <property type="evidence" value="ECO:0007669"/>
    <property type="project" value="TreeGrafter"/>
</dbReference>
<keyword evidence="3 6" id="KW-0238">DNA-binding</keyword>
<dbReference type="GO" id="GO:0000976">
    <property type="term" value="F:transcription cis-regulatory region binding"/>
    <property type="evidence" value="ECO:0007669"/>
    <property type="project" value="TreeGrafter"/>
</dbReference>
<dbReference type="PROSITE" id="PS00356">
    <property type="entry name" value="HTH_LACI_1"/>
    <property type="match status" value="1"/>
</dbReference>
<evidence type="ECO:0000256" key="3">
    <source>
        <dbReference type="ARBA" id="ARBA00023125"/>
    </source>
</evidence>
<dbReference type="InterPro" id="IPR028082">
    <property type="entry name" value="Peripla_BP_I"/>
</dbReference>
<dbReference type="Gene3D" id="3.40.50.2300">
    <property type="match status" value="2"/>
</dbReference>
<evidence type="ECO:0000313" key="7">
    <source>
        <dbReference type="Proteomes" id="UP000611629"/>
    </source>
</evidence>
<dbReference type="SUPFAM" id="SSF47413">
    <property type="entry name" value="lambda repressor-like DNA-binding domains"/>
    <property type="match status" value="1"/>
</dbReference>
<gene>
    <name evidence="6" type="ORF">HZF24_04890</name>
</gene>
<dbReference type="AlphaFoldDB" id="A0A974BIE9"/>
<dbReference type="SUPFAM" id="SSF53822">
    <property type="entry name" value="Periplasmic binding protein-like I"/>
    <property type="match status" value="1"/>
</dbReference>
<evidence type="ECO:0000259" key="5">
    <source>
        <dbReference type="PROSITE" id="PS50932"/>
    </source>
</evidence>
<dbReference type="RefSeq" id="WP_179237170.1">
    <property type="nucleotide sequence ID" value="NZ_JACBNQ010000003.1"/>
</dbReference>
<dbReference type="PROSITE" id="PS50932">
    <property type="entry name" value="HTH_LACI_2"/>
    <property type="match status" value="1"/>
</dbReference>
<dbReference type="SMART" id="SM00354">
    <property type="entry name" value="HTH_LACI"/>
    <property type="match status" value="1"/>
</dbReference>
<protein>
    <submittedName>
        <fullName evidence="6">LacI family DNA-binding transcriptional regulator</fullName>
    </submittedName>
</protein>
<name>A0A974BIE9_SEDHY</name>